<evidence type="ECO:0000313" key="3">
    <source>
        <dbReference type="Proteomes" id="UP000239388"/>
    </source>
</evidence>
<keyword evidence="1" id="KW-1133">Transmembrane helix</keyword>
<keyword evidence="1" id="KW-0472">Membrane</keyword>
<feature type="transmembrane region" description="Helical" evidence="1">
    <location>
        <begin position="220"/>
        <end position="246"/>
    </location>
</feature>
<dbReference type="AlphaFoldDB" id="A0A2S8FWX3"/>
<protein>
    <submittedName>
        <fullName evidence="2">Uncharacterized protein</fullName>
    </submittedName>
</protein>
<dbReference type="Proteomes" id="UP000239388">
    <property type="component" value="Unassembled WGS sequence"/>
</dbReference>
<accession>A0A2S8FWX3</accession>
<proteinExistence type="predicted"/>
<dbReference type="EMBL" id="PUIB01000012">
    <property type="protein sequence ID" value="PQO36675.1"/>
    <property type="molecule type" value="Genomic_DNA"/>
</dbReference>
<organism evidence="2 3">
    <name type="scientific">Blastopirellula marina</name>
    <dbReference type="NCBI Taxonomy" id="124"/>
    <lineage>
        <taxon>Bacteria</taxon>
        <taxon>Pseudomonadati</taxon>
        <taxon>Planctomycetota</taxon>
        <taxon>Planctomycetia</taxon>
        <taxon>Pirellulales</taxon>
        <taxon>Pirellulaceae</taxon>
        <taxon>Blastopirellula</taxon>
    </lineage>
</organism>
<reference evidence="2 3" key="1">
    <citation type="submission" date="2018-02" db="EMBL/GenBank/DDBJ databases">
        <title>Comparative genomes isolates from brazilian mangrove.</title>
        <authorList>
            <person name="Araujo J.E."/>
            <person name="Taketani R.G."/>
            <person name="Silva M.C.P."/>
            <person name="Loureco M.V."/>
            <person name="Andreote F.D."/>
        </authorList>
    </citation>
    <scope>NUCLEOTIDE SEQUENCE [LARGE SCALE GENOMIC DNA]</scope>
    <source>
        <strain evidence="2 3">NAP PRIS-MGV</strain>
    </source>
</reference>
<name>A0A2S8FWX3_9BACT</name>
<feature type="transmembrane region" description="Helical" evidence="1">
    <location>
        <begin position="192"/>
        <end position="214"/>
    </location>
</feature>
<dbReference type="OrthoDB" id="9985120at2"/>
<evidence type="ECO:0000256" key="1">
    <source>
        <dbReference type="SAM" id="Phobius"/>
    </source>
</evidence>
<keyword evidence="1" id="KW-0812">Transmembrane</keyword>
<sequence length="268" mass="29407">MTQDQPVVPSPEPLDDHTPDERHDVLVWVGLLGAAMFLLNVFIPIFSPLLAGLCGLWLMLGRYSAWRRIGIVAVAVMVLGLGSPVFYLFLVSIVLMTAAMTFSTSLIMSVVTRTPYRGTQFSLWEAGGTVLVMSLLSGALRLIFQQSSLFFFSPYDATILALQAITVSANVVLASLCIFVPERHRTSRLFTLSAVSVLVVMPALEIIVAIGFGWRWGMAALLLLMHYGGALLIWLLLFPLELAGLFSIEVPRDTRRLVIEPPGQGPFD</sequence>
<feature type="transmembrane region" description="Helical" evidence="1">
    <location>
        <begin position="159"/>
        <end position="180"/>
    </location>
</feature>
<feature type="transmembrane region" description="Helical" evidence="1">
    <location>
        <begin position="25"/>
        <end position="58"/>
    </location>
</feature>
<evidence type="ECO:0000313" key="2">
    <source>
        <dbReference type="EMBL" id="PQO36675.1"/>
    </source>
</evidence>
<gene>
    <name evidence="2" type="ORF">C5Y98_11830</name>
</gene>
<feature type="transmembrane region" description="Helical" evidence="1">
    <location>
        <begin position="88"/>
        <end position="111"/>
    </location>
</feature>
<dbReference type="RefSeq" id="WP_105354429.1">
    <property type="nucleotide sequence ID" value="NZ_PUIB01000012.1"/>
</dbReference>
<feature type="transmembrane region" description="Helical" evidence="1">
    <location>
        <begin position="123"/>
        <end position="144"/>
    </location>
</feature>
<comment type="caution">
    <text evidence="2">The sequence shown here is derived from an EMBL/GenBank/DDBJ whole genome shotgun (WGS) entry which is preliminary data.</text>
</comment>
<feature type="transmembrane region" description="Helical" evidence="1">
    <location>
        <begin position="65"/>
        <end position="82"/>
    </location>
</feature>